<dbReference type="Pfam" id="PF20469">
    <property type="entry name" value="OLD-like_TOPRIM"/>
    <property type="match status" value="1"/>
</dbReference>
<evidence type="ECO:0000313" key="3">
    <source>
        <dbReference type="EMBL" id="MFB8894097.1"/>
    </source>
</evidence>
<dbReference type="Gene3D" id="3.40.50.300">
    <property type="entry name" value="P-loop containing nucleotide triphosphate hydrolases"/>
    <property type="match status" value="1"/>
</dbReference>
<dbReference type="GO" id="GO:0004519">
    <property type="term" value="F:endonuclease activity"/>
    <property type="evidence" value="ECO:0007669"/>
    <property type="project" value="UniProtKB-KW"/>
</dbReference>
<keyword evidence="4" id="KW-1185">Reference proteome</keyword>
<feature type="domain" description="OLD protein-like TOPRIM" evidence="2">
    <location>
        <begin position="349"/>
        <end position="418"/>
    </location>
</feature>
<comment type="caution">
    <text evidence="3">The sequence shown here is derived from an EMBL/GenBank/DDBJ whole genome shotgun (WGS) entry which is preliminary data.</text>
</comment>
<protein>
    <submittedName>
        <fullName evidence="3">ATP-dependent endonuclease</fullName>
    </submittedName>
</protein>
<dbReference type="InterPro" id="IPR027417">
    <property type="entry name" value="P-loop_NTPase"/>
</dbReference>
<dbReference type="InterPro" id="IPR051396">
    <property type="entry name" value="Bact_Antivir_Def_Nuclease"/>
</dbReference>
<keyword evidence="3" id="KW-0255">Endonuclease</keyword>
<dbReference type="PANTHER" id="PTHR43581:SF2">
    <property type="entry name" value="EXCINUCLEASE ATPASE SUBUNIT"/>
    <property type="match status" value="1"/>
</dbReference>
<dbReference type="Proteomes" id="UP001589643">
    <property type="component" value="Unassembled WGS sequence"/>
</dbReference>
<dbReference type="Pfam" id="PF13304">
    <property type="entry name" value="AAA_21"/>
    <property type="match status" value="1"/>
</dbReference>
<accession>A0ABV5EWG3</accession>
<dbReference type="SUPFAM" id="SSF52540">
    <property type="entry name" value="P-loop containing nucleoside triphosphate hydrolases"/>
    <property type="match status" value="1"/>
</dbReference>
<keyword evidence="3" id="KW-0540">Nuclease</keyword>
<keyword evidence="3" id="KW-0378">Hydrolase</keyword>
<dbReference type="EMBL" id="JBHLHV010000003">
    <property type="protein sequence ID" value="MFB8894097.1"/>
    <property type="molecule type" value="Genomic_DNA"/>
</dbReference>
<sequence length="545" mass="58691">MTFSASFECFELASGQVVTLSEKGVTCVVGANNSGKSQLLKDLVESVRQGDGDVGHFGVEAKARPLVAKSRFRLSDLDDDAIAAWLHRNAVGVDGGHPTNVSLPPGALQVGRDGIAPILQSAEHGSGLQYLTEAVVRRIPAGGLTSYAEGTLRTDMAPESLRNWLIRRLMEDGALEREFTQIMNDLFDIPCFVDRVTFPPRLKAGRIEVEIPPANNISKEYADAVTATRNLDEQGDGMRSFAGLALIVLALSPQVLLLDEPETFLHPAQARAVGRWLSREAQGRGMQVIVATHDRDLLVGLLEGGEAGVEIIRLRRGPDGASVKKLSTSELERYRLQPSLRYSTVLQGLFHQRVVICEGDADCRFYSAAADELATSRDIQSVADNTLFVPSSGDGGIAKLGALLGDLDVSVSAIVDFDTLERVHVLKSIVRAFGQEWDDELESNWTDIQKHAKGVSDFWTRLKNGGLAGAPAGNASRSVRAFIGALASKGVILVPVGELEDFHRDVGKGPEWINAALDADAHLDPVVRQLIEAAVPELAGTVTAR</sequence>
<dbReference type="InterPro" id="IPR034139">
    <property type="entry name" value="TOPRIM_OLD"/>
</dbReference>
<evidence type="ECO:0000259" key="1">
    <source>
        <dbReference type="Pfam" id="PF13304"/>
    </source>
</evidence>
<feature type="domain" description="ATPase AAA-type core" evidence="1">
    <location>
        <begin position="226"/>
        <end position="298"/>
    </location>
</feature>
<name>A0ABV5EWG3_9MICO</name>
<proteinExistence type="predicted"/>
<dbReference type="InterPro" id="IPR003959">
    <property type="entry name" value="ATPase_AAA_core"/>
</dbReference>
<evidence type="ECO:0000313" key="4">
    <source>
        <dbReference type="Proteomes" id="UP001589643"/>
    </source>
</evidence>
<dbReference type="RefSeq" id="WP_378719972.1">
    <property type="nucleotide sequence ID" value="NZ_JBHLHV010000003.1"/>
</dbReference>
<evidence type="ECO:0000259" key="2">
    <source>
        <dbReference type="Pfam" id="PF20469"/>
    </source>
</evidence>
<dbReference type="CDD" id="cd00267">
    <property type="entry name" value="ABC_ATPase"/>
    <property type="match status" value="1"/>
</dbReference>
<dbReference type="PANTHER" id="PTHR43581">
    <property type="entry name" value="ATP/GTP PHOSPHATASE"/>
    <property type="match status" value="1"/>
</dbReference>
<gene>
    <name evidence="3" type="ORF">AB7P39_14705</name>
</gene>
<organism evidence="3 4">
    <name type="scientific">Microbacterium plantarum</name>
    <dbReference type="NCBI Taxonomy" id="1816425"/>
    <lineage>
        <taxon>Bacteria</taxon>
        <taxon>Bacillati</taxon>
        <taxon>Actinomycetota</taxon>
        <taxon>Actinomycetes</taxon>
        <taxon>Micrococcales</taxon>
        <taxon>Microbacteriaceae</taxon>
        <taxon>Microbacterium</taxon>
    </lineage>
</organism>
<reference evidence="3 4" key="1">
    <citation type="submission" date="2024-08" db="EMBL/GenBank/DDBJ databases">
        <title>Heavy metals resistant antinobacteria isolated from wastewater.</title>
        <authorList>
            <person name="Roman Ponce B."/>
            <person name="Blanco Mercado M.A."/>
            <person name="Avila Aldana I.N."/>
            <person name="Morales Arrieta S."/>
        </authorList>
    </citation>
    <scope>NUCLEOTIDE SEQUENCE [LARGE SCALE GENOMIC DNA]</scope>
    <source>
        <strain evidence="4">sma-1</strain>
    </source>
</reference>